<dbReference type="PRINTS" id="PR00036">
    <property type="entry name" value="HTHLACI"/>
</dbReference>
<dbReference type="PANTHER" id="PTHR30146:SF153">
    <property type="entry name" value="LACTOSE OPERON REPRESSOR"/>
    <property type="match status" value="1"/>
</dbReference>
<dbReference type="AlphaFoldDB" id="A0A939QGN9"/>
<dbReference type="Gene3D" id="3.40.50.2300">
    <property type="match status" value="2"/>
</dbReference>
<dbReference type="Pfam" id="PF13377">
    <property type="entry name" value="Peripla_BP_3"/>
    <property type="match status" value="1"/>
</dbReference>
<dbReference type="EMBL" id="JAGFOA010000001">
    <property type="protein sequence ID" value="MBO3662587.1"/>
    <property type="molecule type" value="Genomic_DNA"/>
</dbReference>
<comment type="caution">
    <text evidence="5">The sequence shown here is derived from an EMBL/GenBank/DDBJ whole genome shotgun (WGS) entry which is preliminary data.</text>
</comment>
<gene>
    <name evidence="5" type="ORF">J5V96_03575</name>
</gene>
<keyword evidence="1" id="KW-0805">Transcription regulation</keyword>
<dbReference type="SUPFAM" id="SSF53822">
    <property type="entry name" value="Periplasmic binding protein-like I"/>
    <property type="match status" value="1"/>
</dbReference>
<dbReference type="Proteomes" id="UP000680132">
    <property type="component" value="Unassembled WGS sequence"/>
</dbReference>
<evidence type="ECO:0000256" key="2">
    <source>
        <dbReference type="ARBA" id="ARBA00023125"/>
    </source>
</evidence>
<dbReference type="SMART" id="SM00354">
    <property type="entry name" value="HTH_LACI"/>
    <property type="match status" value="1"/>
</dbReference>
<evidence type="ECO:0000256" key="3">
    <source>
        <dbReference type="ARBA" id="ARBA00023163"/>
    </source>
</evidence>
<feature type="domain" description="HTH lacI-type" evidence="4">
    <location>
        <begin position="2"/>
        <end position="56"/>
    </location>
</feature>
<dbReference type="PROSITE" id="PS00356">
    <property type="entry name" value="HTH_LACI_1"/>
    <property type="match status" value="1"/>
</dbReference>
<dbReference type="InterPro" id="IPR010982">
    <property type="entry name" value="Lambda_DNA-bd_dom_sf"/>
</dbReference>
<organism evidence="5 6">
    <name type="scientific">Microbacterium stercoris</name>
    <dbReference type="NCBI Taxonomy" id="2820289"/>
    <lineage>
        <taxon>Bacteria</taxon>
        <taxon>Bacillati</taxon>
        <taxon>Actinomycetota</taxon>
        <taxon>Actinomycetes</taxon>
        <taxon>Micrococcales</taxon>
        <taxon>Microbacteriaceae</taxon>
        <taxon>Microbacterium</taxon>
    </lineage>
</organism>
<dbReference type="InterPro" id="IPR046335">
    <property type="entry name" value="LacI/GalR-like_sensor"/>
</dbReference>
<dbReference type="SUPFAM" id="SSF47413">
    <property type="entry name" value="lambda repressor-like DNA-binding domains"/>
    <property type="match status" value="1"/>
</dbReference>
<evidence type="ECO:0000313" key="6">
    <source>
        <dbReference type="Proteomes" id="UP000680132"/>
    </source>
</evidence>
<evidence type="ECO:0000313" key="5">
    <source>
        <dbReference type="EMBL" id="MBO3662587.1"/>
    </source>
</evidence>
<dbReference type="InterPro" id="IPR028082">
    <property type="entry name" value="Peripla_BP_I"/>
</dbReference>
<accession>A0A939QGN9</accession>
<dbReference type="GO" id="GO:0000976">
    <property type="term" value="F:transcription cis-regulatory region binding"/>
    <property type="evidence" value="ECO:0007669"/>
    <property type="project" value="TreeGrafter"/>
</dbReference>
<proteinExistence type="predicted"/>
<dbReference type="PROSITE" id="PS50932">
    <property type="entry name" value="HTH_LACI_2"/>
    <property type="match status" value="1"/>
</dbReference>
<dbReference type="Pfam" id="PF00356">
    <property type="entry name" value="LacI"/>
    <property type="match status" value="1"/>
</dbReference>
<dbReference type="PANTHER" id="PTHR30146">
    <property type="entry name" value="LACI-RELATED TRANSCRIPTIONAL REPRESSOR"/>
    <property type="match status" value="1"/>
</dbReference>
<reference evidence="5" key="1">
    <citation type="submission" date="2021-03" db="EMBL/GenBank/DDBJ databases">
        <title>Microbacterium sp. nov., a novel actinobacterium isolated from cow dung.</title>
        <authorList>
            <person name="Zhang L."/>
        </authorList>
    </citation>
    <scope>NUCLEOTIDE SEQUENCE</scope>
    <source>
        <strain evidence="5">NEAU-LLB</strain>
    </source>
</reference>
<keyword evidence="2 5" id="KW-0238">DNA-binding</keyword>
<dbReference type="RefSeq" id="WP_208500246.1">
    <property type="nucleotide sequence ID" value="NZ_JAGFOA010000001.1"/>
</dbReference>
<dbReference type="InterPro" id="IPR000843">
    <property type="entry name" value="HTH_LacI"/>
</dbReference>
<evidence type="ECO:0000256" key="1">
    <source>
        <dbReference type="ARBA" id="ARBA00023015"/>
    </source>
</evidence>
<sequence>MVTMRDVAQRAGVSVATVSFVVNGSKPVRDETRERVEEAMLALGFHRNPLGAALARRGHTRIIAMLYPALERPLTPTAVAFFTGASRRAREQGYDLVMWPIGNDAEQVAVLARTGLVDGVLLMEVQLEDPRVDALRTAGVPFAMIGRTAEPEGIGYVDIDFAATTRDAVARLHALGHTRIAFVAGSEPGYQHAARTRAESAYRTAVTEIGGPATVIRVDESPAAGRALGERILTDHPGTTGVVILNEHAAAGLLIGLAHAGTSVPRDLSVVSMSTSAYMAEMAEPRLTYLRAPGAELGEWGVDALLERILSPDHAPRQRLLACEYVAGDTLAPAPAGAGAWAGA</sequence>
<dbReference type="GO" id="GO:0003700">
    <property type="term" value="F:DNA-binding transcription factor activity"/>
    <property type="evidence" value="ECO:0007669"/>
    <property type="project" value="TreeGrafter"/>
</dbReference>
<name>A0A939QGN9_9MICO</name>
<keyword evidence="3" id="KW-0804">Transcription</keyword>
<dbReference type="CDD" id="cd01392">
    <property type="entry name" value="HTH_LacI"/>
    <property type="match status" value="1"/>
</dbReference>
<dbReference type="Gene3D" id="1.10.260.40">
    <property type="entry name" value="lambda repressor-like DNA-binding domains"/>
    <property type="match status" value="1"/>
</dbReference>
<keyword evidence="6" id="KW-1185">Reference proteome</keyword>
<protein>
    <submittedName>
        <fullName evidence="5">LacI family DNA-binding transcriptional regulator</fullName>
    </submittedName>
</protein>
<evidence type="ECO:0000259" key="4">
    <source>
        <dbReference type="PROSITE" id="PS50932"/>
    </source>
</evidence>